<dbReference type="OrthoDB" id="9813151at2"/>
<dbReference type="GO" id="GO:0005524">
    <property type="term" value="F:ATP binding"/>
    <property type="evidence" value="ECO:0007669"/>
    <property type="project" value="UniProtKB-KW"/>
</dbReference>
<dbReference type="AlphaFoldDB" id="A0A5R9G882"/>
<dbReference type="GO" id="GO:0005886">
    <property type="term" value="C:plasma membrane"/>
    <property type="evidence" value="ECO:0007669"/>
    <property type="project" value="UniProtKB-SubCell"/>
</dbReference>
<dbReference type="InterPro" id="IPR005467">
    <property type="entry name" value="His_kinase_dom"/>
</dbReference>
<keyword evidence="8 16" id="KW-0418">Kinase</keyword>
<protein>
    <recommendedName>
        <fullName evidence="3">histidine kinase</fullName>
        <ecNumber evidence="3">2.7.13.3</ecNumber>
    </recommendedName>
</protein>
<keyword evidence="17" id="KW-1185">Reference proteome</keyword>
<evidence type="ECO:0000313" key="17">
    <source>
        <dbReference type="Proteomes" id="UP000309676"/>
    </source>
</evidence>
<keyword evidence="10" id="KW-0902">Two-component regulatory system</keyword>
<dbReference type="Pfam" id="PF02518">
    <property type="entry name" value="HATPase_c"/>
    <property type="match status" value="1"/>
</dbReference>
<dbReference type="PANTHER" id="PTHR45453">
    <property type="entry name" value="PHOSPHATE REGULON SENSOR PROTEIN PHOR"/>
    <property type="match status" value="1"/>
</dbReference>
<comment type="subcellular location">
    <subcellularLocation>
        <location evidence="2">Cell membrane</location>
        <topology evidence="2">Multi-pass membrane protein</topology>
    </subcellularLocation>
</comment>
<feature type="transmembrane region" description="Helical" evidence="13">
    <location>
        <begin position="149"/>
        <end position="169"/>
    </location>
</feature>
<dbReference type="PANTHER" id="PTHR45453:SF1">
    <property type="entry name" value="PHOSPHATE REGULON SENSOR PROTEIN PHOR"/>
    <property type="match status" value="1"/>
</dbReference>
<dbReference type="InterPro" id="IPR003661">
    <property type="entry name" value="HisK_dim/P_dom"/>
</dbReference>
<keyword evidence="13" id="KW-1133">Transmembrane helix</keyword>
<dbReference type="SUPFAM" id="SSF55874">
    <property type="entry name" value="ATPase domain of HSP90 chaperone/DNA topoisomerase II/histidine kinase"/>
    <property type="match status" value="1"/>
</dbReference>
<keyword evidence="6" id="KW-0808">Transferase</keyword>
<evidence type="ECO:0000259" key="15">
    <source>
        <dbReference type="PROSITE" id="PS50885"/>
    </source>
</evidence>
<dbReference type="Gene3D" id="3.30.565.10">
    <property type="entry name" value="Histidine kinase-like ATPase, C-terminal domain"/>
    <property type="match status" value="1"/>
</dbReference>
<evidence type="ECO:0000259" key="14">
    <source>
        <dbReference type="PROSITE" id="PS50109"/>
    </source>
</evidence>
<dbReference type="EC" id="2.7.13.3" evidence="3"/>
<comment type="catalytic activity">
    <reaction evidence="1">
        <text>ATP + protein L-histidine = ADP + protein N-phospho-L-histidine.</text>
        <dbReference type="EC" id="2.7.13.3"/>
    </reaction>
</comment>
<dbReference type="PRINTS" id="PR00344">
    <property type="entry name" value="BCTRLSENSOR"/>
</dbReference>
<evidence type="ECO:0000256" key="9">
    <source>
        <dbReference type="ARBA" id="ARBA00022840"/>
    </source>
</evidence>
<evidence type="ECO:0000256" key="1">
    <source>
        <dbReference type="ARBA" id="ARBA00000085"/>
    </source>
</evidence>
<keyword evidence="9" id="KW-0067">ATP-binding</keyword>
<dbReference type="SUPFAM" id="SSF47384">
    <property type="entry name" value="Homodimeric domain of signal transducing histidine kinase"/>
    <property type="match status" value="1"/>
</dbReference>
<feature type="domain" description="Histidine kinase" evidence="14">
    <location>
        <begin position="227"/>
        <end position="442"/>
    </location>
</feature>
<dbReference type="SMART" id="SM00388">
    <property type="entry name" value="HisKA"/>
    <property type="match status" value="1"/>
</dbReference>
<evidence type="ECO:0000256" key="11">
    <source>
        <dbReference type="ARBA" id="ARBA00023136"/>
    </source>
</evidence>
<organism evidence="16 17">
    <name type="scientific">Paenibacillus antri</name>
    <dbReference type="NCBI Taxonomy" id="2582848"/>
    <lineage>
        <taxon>Bacteria</taxon>
        <taxon>Bacillati</taxon>
        <taxon>Bacillota</taxon>
        <taxon>Bacilli</taxon>
        <taxon>Bacillales</taxon>
        <taxon>Paenibacillaceae</taxon>
        <taxon>Paenibacillus</taxon>
    </lineage>
</organism>
<comment type="caution">
    <text evidence="16">The sequence shown here is derived from an EMBL/GenBank/DDBJ whole genome shotgun (WGS) entry which is preliminary data.</text>
</comment>
<dbReference type="Proteomes" id="UP000309676">
    <property type="component" value="Unassembled WGS sequence"/>
</dbReference>
<dbReference type="EMBL" id="VCIW01000007">
    <property type="protein sequence ID" value="TLS51941.1"/>
    <property type="molecule type" value="Genomic_DNA"/>
</dbReference>
<keyword evidence="13" id="KW-0812">Transmembrane</keyword>
<dbReference type="InterPro" id="IPR004358">
    <property type="entry name" value="Sig_transdc_His_kin-like_C"/>
</dbReference>
<dbReference type="InterPro" id="IPR003660">
    <property type="entry name" value="HAMP_dom"/>
</dbReference>
<dbReference type="PROSITE" id="PS50109">
    <property type="entry name" value="HIS_KIN"/>
    <property type="match status" value="1"/>
</dbReference>
<evidence type="ECO:0000256" key="3">
    <source>
        <dbReference type="ARBA" id="ARBA00012438"/>
    </source>
</evidence>
<dbReference type="PROSITE" id="PS50885">
    <property type="entry name" value="HAMP"/>
    <property type="match status" value="1"/>
</dbReference>
<accession>A0A5R9G882</accession>
<dbReference type="CDD" id="cd00082">
    <property type="entry name" value="HisKA"/>
    <property type="match status" value="1"/>
</dbReference>
<evidence type="ECO:0000256" key="13">
    <source>
        <dbReference type="SAM" id="Phobius"/>
    </source>
</evidence>
<dbReference type="InterPro" id="IPR050351">
    <property type="entry name" value="BphY/WalK/GraS-like"/>
</dbReference>
<evidence type="ECO:0000256" key="8">
    <source>
        <dbReference type="ARBA" id="ARBA00022777"/>
    </source>
</evidence>
<feature type="coiled-coil region" evidence="12">
    <location>
        <begin position="251"/>
        <end position="285"/>
    </location>
</feature>
<dbReference type="GO" id="GO:0016036">
    <property type="term" value="P:cellular response to phosphate starvation"/>
    <property type="evidence" value="ECO:0007669"/>
    <property type="project" value="TreeGrafter"/>
</dbReference>
<evidence type="ECO:0000256" key="4">
    <source>
        <dbReference type="ARBA" id="ARBA00022475"/>
    </source>
</evidence>
<evidence type="ECO:0000256" key="6">
    <source>
        <dbReference type="ARBA" id="ARBA00022679"/>
    </source>
</evidence>
<reference evidence="16 17" key="1">
    <citation type="submission" date="2019-05" db="EMBL/GenBank/DDBJ databases">
        <authorList>
            <person name="Narsing Rao M.P."/>
            <person name="Li W.J."/>
        </authorList>
    </citation>
    <scope>NUCLEOTIDE SEQUENCE [LARGE SCALE GENOMIC DNA]</scope>
    <source>
        <strain evidence="16 17">SYSU_K30003</strain>
    </source>
</reference>
<evidence type="ECO:0000256" key="2">
    <source>
        <dbReference type="ARBA" id="ARBA00004651"/>
    </source>
</evidence>
<dbReference type="Gene3D" id="6.10.340.10">
    <property type="match status" value="1"/>
</dbReference>
<dbReference type="Pfam" id="PF00512">
    <property type="entry name" value="HisKA"/>
    <property type="match status" value="1"/>
</dbReference>
<gene>
    <name evidence="16" type="ORF">FE782_13270</name>
</gene>
<dbReference type="SMART" id="SM00387">
    <property type="entry name" value="HATPase_c"/>
    <property type="match status" value="1"/>
</dbReference>
<evidence type="ECO:0000313" key="16">
    <source>
        <dbReference type="EMBL" id="TLS51941.1"/>
    </source>
</evidence>
<evidence type="ECO:0000256" key="10">
    <source>
        <dbReference type="ARBA" id="ARBA00023012"/>
    </source>
</evidence>
<keyword evidence="7" id="KW-0547">Nucleotide-binding</keyword>
<feature type="domain" description="HAMP" evidence="15">
    <location>
        <begin position="167"/>
        <end position="219"/>
    </location>
</feature>
<keyword evidence="12" id="KW-0175">Coiled coil</keyword>
<keyword evidence="4" id="KW-1003">Cell membrane</keyword>
<dbReference type="InterPro" id="IPR036097">
    <property type="entry name" value="HisK_dim/P_sf"/>
</dbReference>
<sequence length="453" mass="52174">MNVLLFTAFFFFSLVFILLISSAHRFHWDSLFSTYQRSLLDGNAYRLMDDMRQAEIRASAPEEEEIAWVKRRANLYGILIQYTSLDGRTIWIDTIRDFDEAYLEEANEYPYIIDGRTVGTLKAANLAARNKLNPTMIEYQEQLEFRSKILYASIIVIAFLLSFWIARVLSRHLKLLEEQTNQIRMGRRELRISSKGPEEVRMLAVTLDEMVKELKKQEDWRQHLMEDLTHELRTPLTSMLTQIEAIQDGVYEADEQRMQEIFEELERLSRLINDLERLSEAESARFSIHIEKTDMVRLARKVHENFRTLASSQGIQLTFESTNVPCFCEVDRDKIVRVVSNVLSNAIKYNQPGGTVKLRIECEPEHTDIICEDTGIGIGEEDLPYIFNRLYRADKSRSRFNSGVGLGLSIVKALVDAHNGTVWAESELGVGSAFTVRIPAKYVNAESESGHPS</sequence>
<name>A0A5R9G882_9BACL</name>
<proteinExistence type="predicted"/>
<keyword evidence="11 13" id="KW-0472">Membrane</keyword>
<dbReference type="InterPro" id="IPR036890">
    <property type="entry name" value="HATPase_C_sf"/>
</dbReference>
<dbReference type="Gene3D" id="1.10.287.130">
    <property type="match status" value="1"/>
</dbReference>
<evidence type="ECO:0000256" key="7">
    <source>
        <dbReference type="ARBA" id="ARBA00022741"/>
    </source>
</evidence>
<dbReference type="GO" id="GO:0004721">
    <property type="term" value="F:phosphoprotein phosphatase activity"/>
    <property type="evidence" value="ECO:0007669"/>
    <property type="project" value="TreeGrafter"/>
</dbReference>
<dbReference type="InterPro" id="IPR003594">
    <property type="entry name" value="HATPase_dom"/>
</dbReference>
<dbReference type="SMART" id="SM00304">
    <property type="entry name" value="HAMP"/>
    <property type="match status" value="1"/>
</dbReference>
<dbReference type="FunFam" id="3.30.565.10:FF:000006">
    <property type="entry name" value="Sensor histidine kinase WalK"/>
    <property type="match status" value="1"/>
</dbReference>
<keyword evidence="5" id="KW-0597">Phosphoprotein</keyword>
<dbReference type="Pfam" id="PF00672">
    <property type="entry name" value="HAMP"/>
    <property type="match status" value="1"/>
</dbReference>
<dbReference type="GO" id="GO:0000155">
    <property type="term" value="F:phosphorelay sensor kinase activity"/>
    <property type="evidence" value="ECO:0007669"/>
    <property type="project" value="InterPro"/>
</dbReference>
<evidence type="ECO:0000256" key="12">
    <source>
        <dbReference type="SAM" id="Coils"/>
    </source>
</evidence>
<evidence type="ECO:0000256" key="5">
    <source>
        <dbReference type="ARBA" id="ARBA00022553"/>
    </source>
</evidence>